<protein>
    <submittedName>
        <fullName evidence="1">DUF493 domain-containing protein</fullName>
    </submittedName>
</protein>
<dbReference type="SUPFAM" id="SSF117991">
    <property type="entry name" value="YbeD/HP0495-like"/>
    <property type="match status" value="1"/>
</dbReference>
<dbReference type="RefSeq" id="WP_326833066.1">
    <property type="nucleotide sequence ID" value="NZ_VWSJ01000004.1"/>
</dbReference>
<gene>
    <name evidence="1" type="ORF">F1B92_01660</name>
</gene>
<organism evidence="1 2">
    <name type="scientific">Campylobacter portucalensis</name>
    <dbReference type="NCBI Taxonomy" id="2608384"/>
    <lineage>
        <taxon>Bacteria</taxon>
        <taxon>Pseudomonadati</taxon>
        <taxon>Campylobacterota</taxon>
        <taxon>Epsilonproteobacteria</taxon>
        <taxon>Campylobacterales</taxon>
        <taxon>Campylobacteraceae</taxon>
        <taxon>Campylobacter</taxon>
    </lineage>
</organism>
<dbReference type="InterPro" id="IPR007454">
    <property type="entry name" value="UPF0250_YbeD-like"/>
</dbReference>
<dbReference type="Gene3D" id="3.30.70.260">
    <property type="match status" value="1"/>
</dbReference>
<evidence type="ECO:0000313" key="1">
    <source>
        <dbReference type="EMBL" id="MSN95910.1"/>
    </source>
</evidence>
<keyword evidence="2" id="KW-1185">Reference proteome</keyword>
<dbReference type="InterPro" id="IPR027471">
    <property type="entry name" value="YbeD-like_sf"/>
</dbReference>
<sequence>MASICDFKAKPVISYPIFWSYKVIMLSGDDKKIREILKEKEFKISISKHSKNAKYTSFEVSVLVENENQRKEIFEKLNQISKFVL</sequence>
<dbReference type="Proteomes" id="UP000476338">
    <property type="component" value="Unassembled WGS sequence"/>
</dbReference>
<dbReference type="EMBL" id="VWSJ01000004">
    <property type="protein sequence ID" value="MSN95910.1"/>
    <property type="molecule type" value="Genomic_DNA"/>
</dbReference>
<name>A0A6L5WFP6_9BACT</name>
<reference evidence="1 2" key="2">
    <citation type="submission" date="2020-03" db="EMBL/GenBank/DDBJ databases">
        <title>Campylobacter portucalensis sp. nov., a new species of Campylobacter isolated from the reproductive tract of bulls.</title>
        <authorList>
            <person name="Silva M.F."/>
            <person name="Pereira G."/>
            <person name="Carneiro C."/>
            <person name="Hemphill A."/>
            <person name="Mateus L."/>
            <person name="Lopes-Da-Costa L."/>
            <person name="Silva E."/>
        </authorList>
    </citation>
    <scope>NUCLEOTIDE SEQUENCE [LARGE SCALE GENOMIC DNA]</scope>
    <source>
        <strain evidence="1 2">FMV-PI01</strain>
    </source>
</reference>
<evidence type="ECO:0000313" key="2">
    <source>
        <dbReference type="Proteomes" id="UP000476338"/>
    </source>
</evidence>
<comment type="caution">
    <text evidence="1">The sequence shown here is derived from an EMBL/GenBank/DDBJ whole genome shotgun (WGS) entry which is preliminary data.</text>
</comment>
<accession>A0A6L5WFP6</accession>
<dbReference type="AlphaFoldDB" id="A0A6L5WFP6"/>
<dbReference type="Pfam" id="PF04359">
    <property type="entry name" value="DUF493"/>
    <property type="match status" value="1"/>
</dbReference>
<proteinExistence type="predicted"/>
<reference evidence="1 2" key="1">
    <citation type="submission" date="2019-09" db="EMBL/GenBank/DDBJ databases">
        <authorList>
            <person name="Silva M."/>
            <person name="Pereira G."/>
            <person name="Lopes-Da-Costa L."/>
            <person name="Silva E."/>
        </authorList>
    </citation>
    <scope>NUCLEOTIDE SEQUENCE [LARGE SCALE GENOMIC DNA]</scope>
    <source>
        <strain evidence="1 2">FMV-PI01</strain>
    </source>
</reference>